<dbReference type="InterPro" id="IPR027623">
    <property type="entry name" value="AmmeMemoSam_A"/>
</dbReference>
<protein>
    <submittedName>
        <fullName evidence="2">Uncharacterized protein, PH0010 family/AmmeMemoRadiSam system protein A</fullName>
    </submittedName>
</protein>
<reference evidence="3" key="1">
    <citation type="submission" date="2016-10" db="EMBL/GenBank/DDBJ databases">
        <authorList>
            <person name="Varghese N."/>
        </authorList>
    </citation>
    <scope>NUCLEOTIDE SEQUENCE [LARGE SCALE GENOMIC DNA]</scope>
    <source>
        <strain evidence="3">HL 19</strain>
    </source>
</reference>
<evidence type="ECO:0000313" key="3">
    <source>
        <dbReference type="Proteomes" id="UP000183104"/>
    </source>
</evidence>
<dbReference type="InterPro" id="IPR036071">
    <property type="entry name" value="AMMECR1_dom_sf"/>
</dbReference>
<feature type="domain" description="AMMECR1" evidence="1">
    <location>
        <begin position="18"/>
        <end position="201"/>
    </location>
</feature>
<dbReference type="Gene3D" id="3.30.700.20">
    <property type="entry name" value="Hypothetical protein ph0010, domain 1"/>
    <property type="match status" value="1"/>
</dbReference>
<gene>
    <name evidence="2" type="ORF">SAMN05661077_0517</name>
</gene>
<dbReference type="NCBIfam" id="TIGR04335">
    <property type="entry name" value="AmmeMemoSam_A"/>
    <property type="match status" value="1"/>
</dbReference>
<evidence type="ECO:0000259" key="1">
    <source>
        <dbReference type="PROSITE" id="PS51112"/>
    </source>
</evidence>
<dbReference type="Pfam" id="PF01871">
    <property type="entry name" value="AMMECR1"/>
    <property type="match status" value="1"/>
</dbReference>
<dbReference type="Proteomes" id="UP000183104">
    <property type="component" value="Unassembled WGS sequence"/>
</dbReference>
<dbReference type="PANTHER" id="PTHR13016">
    <property type="entry name" value="AMMECR1 HOMOLOG"/>
    <property type="match status" value="1"/>
</dbReference>
<dbReference type="InterPro" id="IPR002733">
    <property type="entry name" value="AMMECR1_domain"/>
</dbReference>
<dbReference type="InterPro" id="IPR023473">
    <property type="entry name" value="AMMECR1"/>
</dbReference>
<organism evidence="2 3">
    <name type="scientific">Thiohalorhabdus denitrificans</name>
    <dbReference type="NCBI Taxonomy" id="381306"/>
    <lineage>
        <taxon>Bacteria</taxon>
        <taxon>Pseudomonadati</taxon>
        <taxon>Pseudomonadota</taxon>
        <taxon>Gammaproteobacteria</taxon>
        <taxon>Thiohalorhabdales</taxon>
        <taxon>Thiohalorhabdaceae</taxon>
        <taxon>Thiohalorhabdus</taxon>
    </lineage>
</organism>
<dbReference type="Gene3D" id="3.30.1490.150">
    <property type="entry name" value="Hypothetical protein ph0010, domain 2"/>
    <property type="match status" value="1"/>
</dbReference>
<sequence length="201" mass="21967">MPETAAGGPAEATPSLQPHADRLLELAGISIDHGLERNRPLEVDPAAQPPELREWRACFVSLHADGSLRGCIGSVEPRRPLAVDVAENAHAAAFHDPRFPALTPAERPDLALKVEVLTPFEPLSFDGEADLLTQLQPGRDGLLLEADGRRGTFLPTVWEVLPEAEPFWTQLKRKAGLPPDRGPEGLRVYRYRTEVIAPETA</sequence>
<dbReference type="NCBIfam" id="TIGR00296">
    <property type="entry name" value="TIGR00296 family protein"/>
    <property type="match status" value="1"/>
</dbReference>
<dbReference type="EMBL" id="FMUN01000001">
    <property type="protein sequence ID" value="SCX80595.1"/>
    <property type="molecule type" value="Genomic_DNA"/>
</dbReference>
<accession>A0A1G5ART3</accession>
<dbReference type="InterPro" id="IPR027485">
    <property type="entry name" value="AMMECR1_N"/>
</dbReference>
<evidence type="ECO:0000313" key="2">
    <source>
        <dbReference type="EMBL" id="SCX80595.1"/>
    </source>
</evidence>
<dbReference type="OrthoDB" id="9782820at2"/>
<name>A0A1G5ART3_9GAMM</name>
<dbReference type="PROSITE" id="PS51112">
    <property type="entry name" value="AMMECR1"/>
    <property type="match status" value="1"/>
</dbReference>
<dbReference type="RefSeq" id="WP_054966346.1">
    <property type="nucleotide sequence ID" value="NZ_FMUN01000001.1"/>
</dbReference>
<dbReference type="AlphaFoldDB" id="A0A1G5ART3"/>
<dbReference type="SUPFAM" id="SSF143447">
    <property type="entry name" value="AMMECR1-like"/>
    <property type="match status" value="1"/>
</dbReference>
<keyword evidence="3" id="KW-1185">Reference proteome</keyword>
<proteinExistence type="predicted"/>
<dbReference type="PANTHER" id="PTHR13016:SF0">
    <property type="entry name" value="AMME SYNDROME CANDIDATE GENE 1 PROTEIN"/>
    <property type="match status" value="1"/>
</dbReference>
<dbReference type="STRING" id="381306.AN478_09435"/>